<comment type="function">
    <text evidence="7">Required for disulfide bond formation in some periplasmic proteins. Acts by transferring its disulfide bond to other proteins and is reduced in the process.</text>
</comment>
<evidence type="ECO:0000256" key="6">
    <source>
        <dbReference type="ARBA" id="ARBA00023284"/>
    </source>
</evidence>
<evidence type="ECO:0000256" key="1">
    <source>
        <dbReference type="ARBA" id="ARBA00004418"/>
    </source>
</evidence>
<dbReference type="Pfam" id="PF10411">
    <property type="entry name" value="DsbC_N"/>
    <property type="match status" value="1"/>
</dbReference>
<dbReference type="PANTHER" id="PTHR35272">
    <property type="entry name" value="THIOL:DISULFIDE INTERCHANGE PROTEIN DSBC-RELATED"/>
    <property type="match status" value="1"/>
</dbReference>
<comment type="caution">
    <text evidence="9">The sequence shown here is derived from an EMBL/GenBank/DDBJ whole genome shotgun (WGS) entry which is preliminary data.</text>
</comment>
<feature type="chain" id="PRO_5044975328" description="Thiol:disulfide interchange protein" evidence="7">
    <location>
        <begin position="29"/>
        <end position="269"/>
    </location>
</feature>
<evidence type="ECO:0000256" key="7">
    <source>
        <dbReference type="RuleBase" id="RU364038"/>
    </source>
</evidence>
<keyword evidence="10" id="KW-1185">Reference proteome</keyword>
<dbReference type="InterPro" id="IPR051470">
    <property type="entry name" value="Thiol:disulfide_interchange"/>
</dbReference>
<accession>A0ABU9GL31</accession>
<dbReference type="Pfam" id="PF13098">
    <property type="entry name" value="Thioredoxin_2"/>
    <property type="match status" value="1"/>
</dbReference>
<protein>
    <recommendedName>
        <fullName evidence="7">Thiol:disulfide interchange protein</fullName>
    </recommendedName>
</protein>
<evidence type="ECO:0000256" key="2">
    <source>
        <dbReference type="ARBA" id="ARBA00009813"/>
    </source>
</evidence>
<evidence type="ECO:0000313" key="10">
    <source>
        <dbReference type="Proteomes" id="UP001369082"/>
    </source>
</evidence>
<dbReference type="PROSITE" id="PS51352">
    <property type="entry name" value="THIOREDOXIN_2"/>
    <property type="match status" value="1"/>
</dbReference>
<dbReference type="PANTHER" id="PTHR35272:SF3">
    <property type="entry name" value="THIOL:DISULFIDE INTERCHANGE PROTEIN DSBC"/>
    <property type="match status" value="1"/>
</dbReference>
<dbReference type="RefSeq" id="WP_341595933.1">
    <property type="nucleotide sequence ID" value="NZ_JBAKAZ010000001.1"/>
</dbReference>
<dbReference type="Proteomes" id="UP001369082">
    <property type="component" value="Unassembled WGS sequence"/>
</dbReference>
<dbReference type="SUPFAM" id="SSF54423">
    <property type="entry name" value="DsbC/DsbG N-terminal domain-like"/>
    <property type="match status" value="1"/>
</dbReference>
<evidence type="ECO:0000259" key="8">
    <source>
        <dbReference type="PROSITE" id="PS51352"/>
    </source>
</evidence>
<dbReference type="InterPro" id="IPR012336">
    <property type="entry name" value="Thioredoxin-like_fold"/>
</dbReference>
<name>A0ABU9GL31_9GAMM</name>
<organism evidence="9 10">
    <name type="scientific">Psychromonas aquatilis</name>
    <dbReference type="NCBI Taxonomy" id="2005072"/>
    <lineage>
        <taxon>Bacteria</taxon>
        <taxon>Pseudomonadati</taxon>
        <taxon>Pseudomonadota</taxon>
        <taxon>Gammaproteobacteria</taxon>
        <taxon>Alteromonadales</taxon>
        <taxon>Psychromonadaceae</taxon>
        <taxon>Psychromonas</taxon>
    </lineage>
</organism>
<dbReference type="EMBL" id="JBAKAZ010000001">
    <property type="protein sequence ID" value="MEL0627993.1"/>
    <property type="molecule type" value="Genomic_DNA"/>
</dbReference>
<evidence type="ECO:0000313" key="9">
    <source>
        <dbReference type="EMBL" id="MEL0627993.1"/>
    </source>
</evidence>
<gene>
    <name evidence="9" type="ORF">V6256_00110</name>
</gene>
<dbReference type="Gene3D" id="3.10.450.70">
    <property type="entry name" value="Disulphide bond isomerase, DsbC/G, N-terminal"/>
    <property type="match status" value="1"/>
</dbReference>
<comment type="similarity">
    <text evidence="2 7">Belongs to the thioredoxin family. DsbC subfamily.</text>
</comment>
<evidence type="ECO:0000256" key="5">
    <source>
        <dbReference type="ARBA" id="ARBA00023157"/>
    </source>
</evidence>
<keyword evidence="3 7" id="KW-0732">Signal</keyword>
<keyword evidence="4 7" id="KW-0574">Periplasm</keyword>
<evidence type="ECO:0000256" key="3">
    <source>
        <dbReference type="ARBA" id="ARBA00022729"/>
    </source>
</evidence>
<dbReference type="InterPro" id="IPR009094">
    <property type="entry name" value="DiS-bond_isomerase_DsbC/G_N_sf"/>
</dbReference>
<proteinExistence type="inferred from homology"/>
<reference evidence="9 10" key="1">
    <citation type="submission" date="2024-02" db="EMBL/GenBank/DDBJ databases">
        <title>Bacteria isolated from the canopy kelp, Nereocystis luetkeana.</title>
        <authorList>
            <person name="Pfister C.A."/>
            <person name="Younker I.T."/>
            <person name="Light S.H."/>
        </authorList>
    </citation>
    <scope>NUCLEOTIDE SEQUENCE [LARGE SCALE GENOMIC DNA]</scope>
    <source>
        <strain evidence="9 10">TI.1.05</strain>
    </source>
</reference>
<comment type="subcellular location">
    <subcellularLocation>
        <location evidence="1 7">Periplasm</location>
    </subcellularLocation>
</comment>
<keyword evidence="6 7" id="KW-0676">Redox-active center</keyword>
<keyword evidence="5" id="KW-1015">Disulfide bond</keyword>
<dbReference type="InterPro" id="IPR018950">
    <property type="entry name" value="DiS-bond_isomerase_DsbC/G_N"/>
</dbReference>
<dbReference type="Gene3D" id="3.40.30.10">
    <property type="entry name" value="Glutaredoxin"/>
    <property type="match status" value="1"/>
</dbReference>
<feature type="domain" description="Thioredoxin" evidence="8">
    <location>
        <begin position="101"/>
        <end position="269"/>
    </location>
</feature>
<feature type="signal peptide" evidence="7">
    <location>
        <begin position="1"/>
        <end position="28"/>
    </location>
</feature>
<dbReference type="SUPFAM" id="SSF52833">
    <property type="entry name" value="Thioredoxin-like"/>
    <property type="match status" value="1"/>
</dbReference>
<sequence length="269" mass="29938">MSVFNVKTKVSALFVGLLISSISSFSFAEEASATKLAEDSAKNVSASSNLNESLITRLASMGVDHGTVSESPIKGLYEFYSQGKMYYISEDARYLVAGTIFDFDDEMKNVTAEKTAELRKQNTAKHFVKLKDFEKDMIVYKADNEKFVVTAFTDTSCPYCQKLHSEMADYNKLGITIRYMAFPRGGQESNAYNTMVSIWCSDDPKSAMEAAKNNGKLEYKTCDNTVFEQYQLGLALGVNGTPSLFLEDGTMLPGYLPADRLLQILEEKK</sequence>
<evidence type="ECO:0000256" key="4">
    <source>
        <dbReference type="ARBA" id="ARBA00022764"/>
    </source>
</evidence>
<dbReference type="InterPro" id="IPR013766">
    <property type="entry name" value="Thioredoxin_domain"/>
</dbReference>
<dbReference type="InterPro" id="IPR033954">
    <property type="entry name" value="DiS-bond_Isoase_DsbC/G"/>
</dbReference>
<dbReference type="CDD" id="cd03020">
    <property type="entry name" value="DsbA_DsbC_DsbG"/>
    <property type="match status" value="1"/>
</dbReference>
<dbReference type="InterPro" id="IPR036249">
    <property type="entry name" value="Thioredoxin-like_sf"/>
</dbReference>